<dbReference type="InterPro" id="IPR002797">
    <property type="entry name" value="Polysacc_synth"/>
</dbReference>
<evidence type="ECO:0000256" key="4">
    <source>
        <dbReference type="ARBA" id="ARBA00022989"/>
    </source>
</evidence>
<evidence type="ECO:0000313" key="7">
    <source>
        <dbReference type="EMBL" id="RGV29946.1"/>
    </source>
</evidence>
<evidence type="ECO:0000256" key="1">
    <source>
        <dbReference type="ARBA" id="ARBA00004651"/>
    </source>
</evidence>
<name>A0A412WRW5_9BACT</name>
<feature type="transmembrane region" description="Helical" evidence="6">
    <location>
        <begin position="20"/>
        <end position="37"/>
    </location>
</feature>
<organism evidence="7 8">
    <name type="scientific">Odoribacter splanchnicus</name>
    <dbReference type="NCBI Taxonomy" id="28118"/>
    <lineage>
        <taxon>Bacteria</taxon>
        <taxon>Pseudomonadati</taxon>
        <taxon>Bacteroidota</taxon>
        <taxon>Bacteroidia</taxon>
        <taxon>Bacteroidales</taxon>
        <taxon>Odoribacteraceae</taxon>
        <taxon>Odoribacter</taxon>
    </lineage>
</organism>
<dbReference type="GO" id="GO:0005886">
    <property type="term" value="C:plasma membrane"/>
    <property type="evidence" value="ECO:0007669"/>
    <property type="project" value="UniProtKB-SubCell"/>
</dbReference>
<evidence type="ECO:0000256" key="2">
    <source>
        <dbReference type="ARBA" id="ARBA00022475"/>
    </source>
</evidence>
<keyword evidence="3 6" id="KW-0812">Transmembrane</keyword>
<dbReference type="EMBL" id="QRYW01000005">
    <property type="protein sequence ID" value="RGV29946.1"/>
    <property type="molecule type" value="Genomic_DNA"/>
</dbReference>
<dbReference type="RefSeq" id="WP_118107342.1">
    <property type="nucleotide sequence ID" value="NZ_QRYW01000005.1"/>
</dbReference>
<sequence length="429" mass="49495">MEVKKYGELLKRHSVLFENFTYISILQIFVILAPLLTYPYLVRVLGSDLYGWVITAQIVASYGSILVDFGFKSVSAKHVSIHRENKAKLSEIVSSILTIRFFLWLCSLIVYMGIIRFIPLYREHFWLFFFSFGITFNELLFPQFYFQGMERMKYITILNIIIRSVFVVLTFFCIRKAEDYILVPLLLAIGYFIGGMIALYIIFFHDRLSYRLPSRSDMLYYFKDAAPIFCTDVICTIKDKLNYILLGAWVGVENVVVYDLGSRFTNIILKPAGIVATVLFPKIAKERNVILFRKITIALFCGIIVLVVLLNLFLPQIVVFFMAEKIDLLPIRLYSLVPLIVGISGYIASNLMIALGYNKYILYSILVTTTIYLFLLGGMYWGGRMNSVISFVWLTFLSYLGELIYRLIIGLKIIKNETDRKSKGVLTEK</sequence>
<accession>A0A412WRW5</accession>
<proteinExistence type="predicted"/>
<dbReference type="PANTHER" id="PTHR30250">
    <property type="entry name" value="PST FAMILY PREDICTED COLANIC ACID TRANSPORTER"/>
    <property type="match status" value="1"/>
</dbReference>
<keyword evidence="4 6" id="KW-1133">Transmembrane helix</keyword>
<feature type="transmembrane region" description="Helical" evidence="6">
    <location>
        <begin position="92"/>
        <end position="118"/>
    </location>
</feature>
<feature type="transmembrane region" description="Helical" evidence="6">
    <location>
        <begin position="49"/>
        <end position="71"/>
    </location>
</feature>
<evidence type="ECO:0000256" key="6">
    <source>
        <dbReference type="SAM" id="Phobius"/>
    </source>
</evidence>
<gene>
    <name evidence="7" type="ORF">DWW24_03525</name>
</gene>
<dbReference type="Pfam" id="PF01943">
    <property type="entry name" value="Polysacc_synt"/>
    <property type="match status" value="1"/>
</dbReference>
<dbReference type="InterPro" id="IPR050833">
    <property type="entry name" value="Poly_Biosynth_Transport"/>
</dbReference>
<comment type="subcellular location">
    <subcellularLocation>
        <location evidence="1">Cell membrane</location>
        <topology evidence="1">Multi-pass membrane protein</topology>
    </subcellularLocation>
</comment>
<protein>
    <submittedName>
        <fullName evidence="7">Flippase</fullName>
    </submittedName>
</protein>
<comment type="caution">
    <text evidence="7">The sequence shown here is derived from an EMBL/GenBank/DDBJ whole genome shotgun (WGS) entry which is preliminary data.</text>
</comment>
<keyword evidence="2" id="KW-1003">Cell membrane</keyword>
<reference evidence="7 8" key="1">
    <citation type="submission" date="2018-08" db="EMBL/GenBank/DDBJ databases">
        <title>A genome reference for cultivated species of the human gut microbiota.</title>
        <authorList>
            <person name="Zou Y."/>
            <person name="Xue W."/>
            <person name="Luo G."/>
        </authorList>
    </citation>
    <scope>NUCLEOTIDE SEQUENCE [LARGE SCALE GENOMIC DNA]</scope>
    <source>
        <strain evidence="7 8">AF14-6AC</strain>
    </source>
</reference>
<feature type="transmembrane region" description="Helical" evidence="6">
    <location>
        <begin position="360"/>
        <end position="382"/>
    </location>
</feature>
<dbReference type="Proteomes" id="UP000283426">
    <property type="component" value="Unassembled WGS sequence"/>
</dbReference>
<feature type="transmembrane region" description="Helical" evidence="6">
    <location>
        <begin position="154"/>
        <end position="174"/>
    </location>
</feature>
<keyword evidence="5 6" id="KW-0472">Membrane</keyword>
<feature type="transmembrane region" description="Helical" evidence="6">
    <location>
        <begin position="329"/>
        <end position="348"/>
    </location>
</feature>
<feature type="transmembrane region" description="Helical" evidence="6">
    <location>
        <begin position="180"/>
        <end position="203"/>
    </location>
</feature>
<dbReference type="PANTHER" id="PTHR30250:SF11">
    <property type="entry name" value="O-ANTIGEN TRANSPORTER-RELATED"/>
    <property type="match status" value="1"/>
</dbReference>
<evidence type="ECO:0000256" key="3">
    <source>
        <dbReference type="ARBA" id="ARBA00022692"/>
    </source>
</evidence>
<feature type="transmembrane region" description="Helical" evidence="6">
    <location>
        <begin position="295"/>
        <end position="323"/>
    </location>
</feature>
<evidence type="ECO:0000256" key="5">
    <source>
        <dbReference type="ARBA" id="ARBA00023136"/>
    </source>
</evidence>
<feature type="transmembrane region" description="Helical" evidence="6">
    <location>
        <begin position="388"/>
        <end position="408"/>
    </location>
</feature>
<feature type="transmembrane region" description="Helical" evidence="6">
    <location>
        <begin position="124"/>
        <end position="142"/>
    </location>
</feature>
<dbReference type="AlphaFoldDB" id="A0A412WRW5"/>
<evidence type="ECO:0000313" key="8">
    <source>
        <dbReference type="Proteomes" id="UP000283426"/>
    </source>
</evidence>